<feature type="region of interest" description="Disordered" evidence="1">
    <location>
        <begin position="98"/>
        <end position="143"/>
    </location>
</feature>
<dbReference type="InterPro" id="IPR044925">
    <property type="entry name" value="His-Me_finger_sf"/>
</dbReference>
<sequence length="143" mass="16314">MARSVETPCPIPNIALPCWVWQGASNRGGYGFINVKHADGGWRPVLNHRAAYMTLVGPIPHGLEPDHLCRVRLCWNPWHLDPVTRLVNVRRGIAPSVSGTSMRAKTHCPQGHPYDEKNTARRGNRRHCRACDRDRARRNRKRQ</sequence>
<keyword evidence="3" id="KW-0378">Hydrolase</keyword>
<accession>A0ABW9IMU1</accession>
<evidence type="ECO:0000313" key="3">
    <source>
        <dbReference type="EMBL" id="MFM9649820.1"/>
    </source>
</evidence>
<reference evidence="3 4" key="1">
    <citation type="submission" date="2024-12" db="EMBL/GenBank/DDBJ databases">
        <title>Forecasting of Potato common scab and diversities of Pathogenic streptomyces spp. in china.</title>
        <authorList>
            <person name="Handique U."/>
            <person name="Wu J."/>
        </authorList>
    </citation>
    <scope>NUCLEOTIDE SEQUENCE [LARGE SCALE GENOMIC DNA]</scope>
    <source>
        <strain evidence="3 4">ZRIMU1585</strain>
    </source>
</reference>
<dbReference type="Proteomes" id="UP001631993">
    <property type="component" value="Unassembled WGS sequence"/>
</dbReference>
<keyword evidence="3" id="KW-0255">Endonuclease</keyword>
<dbReference type="Pfam" id="PF13392">
    <property type="entry name" value="HNH_3"/>
    <property type="match status" value="1"/>
</dbReference>
<proteinExistence type="predicted"/>
<dbReference type="EMBL" id="JBJVNE010000014">
    <property type="protein sequence ID" value="MFM9649820.1"/>
    <property type="molecule type" value="Genomic_DNA"/>
</dbReference>
<evidence type="ECO:0000259" key="2">
    <source>
        <dbReference type="Pfam" id="PF13392"/>
    </source>
</evidence>
<protein>
    <submittedName>
        <fullName evidence="3">HNH endonuclease</fullName>
    </submittedName>
</protein>
<feature type="domain" description="HNH nuclease" evidence="2">
    <location>
        <begin position="47"/>
        <end position="90"/>
    </location>
</feature>
<comment type="caution">
    <text evidence="3">The sequence shown here is derived from an EMBL/GenBank/DDBJ whole genome shotgun (WGS) entry which is preliminary data.</text>
</comment>
<gene>
    <name evidence="3" type="ORF">ACKI1S_27190</name>
</gene>
<keyword evidence="3" id="KW-0540">Nuclease</keyword>
<dbReference type="GO" id="GO:0004519">
    <property type="term" value="F:endonuclease activity"/>
    <property type="evidence" value="ECO:0007669"/>
    <property type="project" value="UniProtKB-KW"/>
</dbReference>
<dbReference type="SUPFAM" id="SSF54060">
    <property type="entry name" value="His-Me finger endonucleases"/>
    <property type="match status" value="1"/>
</dbReference>
<organism evidence="3 4">
    <name type="scientific">Streptomyces galilaeus</name>
    <dbReference type="NCBI Taxonomy" id="33899"/>
    <lineage>
        <taxon>Bacteria</taxon>
        <taxon>Bacillati</taxon>
        <taxon>Actinomycetota</taxon>
        <taxon>Actinomycetes</taxon>
        <taxon>Kitasatosporales</taxon>
        <taxon>Streptomycetaceae</taxon>
        <taxon>Streptomyces</taxon>
    </lineage>
</organism>
<dbReference type="InterPro" id="IPR003615">
    <property type="entry name" value="HNH_nuc"/>
</dbReference>
<dbReference type="RefSeq" id="WP_409085231.1">
    <property type="nucleotide sequence ID" value="NZ_JBJVMW010000010.1"/>
</dbReference>
<keyword evidence="4" id="KW-1185">Reference proteome</keyword>
<name>A0ABW9IMU1_STRGJ</name>
<evidence type="ECO:0000256" key="1">
    <source>
        <dbReference type="SAM" id="MobiDB-lite"/>
    </source>
</evidence>
<evidence type="ECO:0000313" key="4">
    <source>
        <dbReference type="Proteomes" id="UP001631993"/>
    </source>
</evidence>